<proteinExistence type="predicted"/>
<dbReference type="EMBL" id="JBHFNR010000102">
    <property type="protein sequence ID" value="MFB2894164.1"/>
    <property type="molecule type" value="Genomic_DNA"/>
</dbReference>
<accession>A0ABV4XR70</accession>
<comment type="caution">
    <text evidence="1">The sequence shown here is derived from an EMBL/GenBank/DDBJ whole genome shotgun (WGS) entry which is preliminary data.</text>
</comment>
<protein>
    <submittedName>
        <fullName evidence="1">Uncharacterized protein</fullName>
    </submittedName>
</protein>
<dbReference type="Proteomes" id="UP001576784">
    <property type="component" value="Unassembled WGS sequence"/>
</dbReference>
<evidence type="ECO:0000313" key="2">
    <source>
        <dbReference type="Proteomes" id="UP001576784"/>
    </source>
</evidence>
<gene>
    <name evidence="1" type="ORF">ACE1CI_14735</name>
</gene>
<organism evidence="1 2">
    <name type="scientific">Floridaenema flaviceps BLCC-F50</name>
    <dbReference type="NCBI Taxonomy" id="3153642"/>
    <lineage>
        <taxon>Bacteria</taxon>
        <taxon>Bacillati</taxon>
        <taxon>Cyanobacteriota</taxon>
        <taxon>Cyanophyceae</taxon>
        <taxon>Oscillatoriophycideae</taxon>
        <taxon>Aerosakkonematales</taxon>
        <taxon>Aerosakkonemataceae</taxon>
        <taxon>Floridanema</taxon>
        <taxon>Floridanema flaviceps</taxon>
    </lineage>
</organism>
<name>A0ABV4XR70_9CYAN</name>
<dbReference type="RefSeq" id="WP_413263813.1">
    <property type="nucleotide sequence ID" value="NZ_JBHFNR010000102.1"/>
</dbReference>
<sequence>MKELPDEKVLLEMLEVFKDAEVKAREMSELATAIAFKYQKRMREIREARQQQASGVE</sequence>
<evidence type="ECO:0000313" key="1">
    <source>
        <dbReference type="EMBL" id="MFB2894164.1"/>
    </source>
</evidence>
<reference evidence="1 2" key="1">
    <citation type="submission" date="2024-09" db="EMBL/GenBank/DDBJ databases">
        <title>Floridaenema gen nov. (Aerosakkonemataceae, Aerosakkonematales ord. nov., Cyanobacteria) from benthic tropical and subtropical fresh waters, with the description of four new species.</title>
        <authorList>
            <person name="Moretto J.A."/>
            <person name="Berthold D.E."/>
            <person name="Lefler F.W."/>
            <person name="Huang I.-S."/>
            <person name="Laughinghouse H. IV."/>
        </authorList>
    </citation>
    <scope>NUCLEOTIDE SEQUENCE [LARGE SCALE GENOMIC DNA]</scope>
    <source>
        <strain evidence="1 2">BLCC-F50</strain>
    </source>
</reference>
<keyword evidence="2" id="KW-1185">Reference proteome</keyword>